<feature type="transmembrane region" description="Helical" evidence="2">
    <location>
        <begin position="613"/>
        <end position="634"/>
    </location>
</feature>
<dbReference type="RefSeq" id="WP_169455155.1">
    <property type="nucleotide sequence ID" value="NZ_CP051774.1"/>
</dbReference>
<proteinExistence type="predicted"/>
<feature type="transmembrane region" description="Helical" evidence="2">
    <location>
        <begin position="504"/>
        <end position="524"/>
    </location>
</feature>
<feature type="transmembrane region" description="Helical" evidence="2">
    <location>
        <begin position="830"/>
        <end position="851"/>
    </location>
</feature>
<reference evidence="3 4" key="1">
    <citation type="submission" date="2020-04" db="EMBL/GenBank/DDBJ databases">
        <title>Luteolibacter sp. G-1-1-1 isolated from soil.</title>
        <authorList>
            <person name="Dahal R.H."/>
        </authorList>
    </citation>
    <scope>NUCLEOTIDE SEQUENCE [LARGE SCALE GENOMIC DNA]</scope>
    <source>
        <strain evidence="3 4">G-1-1-1</strain>
    </source>
</reference>
<evidence type="ECO:0000256" key="2">
    <source>
        <dbReference type="SAM" id="Phobius"/>
    </source>
</evidence>
<keyword evidence="2" id="KW-0812">Transmembrane</keyword>
<feature type="transmembrane region" description="Helical" evidence="2">
    <location>
        <begin position="775"/>
        <end position="794"/>
    </location>
</feature>
<gene>
    <name evidence="3" type="ORF">HHL09_13500</name>
</gene>
<dbReference type="AlphaFoldDB" id="A0A858RJS0"/>
<feature type="transmembrane region" description="Helical" evidence="2">
    <location>
        <begin position="857"/>
        <end position="874"/>
    </location>
</feature>
<dbReference type="Pfam" id="PF10101">
    <property type="entry name" value="DUF2339"/>
    <property type="match status" value="1"/>
</dbReference>
<feature type="transmembrane region" description="Helical" evidence="2">
    <location>
        <begin position="881"/>
        <end position="900"/>
    </location>
</feature>
<keyword evidence="4" id="KW-1185">Reference proteome</keyword>
<keyword evidence="2" id="KW-0472">Membrane</keyword>
<dbReference type="EMBL" id="CP051774">
    <property type="protein sequence ID" value="QJE96754.1"/>
    <property type="molecule type" value="Genomic_DNA"/>
</dbReference>
<evidence type="ECO:0000313" key="3">
    <source>
        <dbReference type="EMBL" id="QJE96754.1"/>
    </source>
</evidence>
<feature type="transmembrane region" description="Helical" evidence="2">
    <location>
        <begin position="372"/>
        <end position="389"/>
    </location>
</feature>
<feature type="transmembrane region" description="Helical" evidence="2">
    <location>
        <begin position="154"/>
        <end position="173"/>
    </location>
</feature>
<feature type="transmembrane region" description="Helical" evidence="2">
    <location>
        <begin position="122"/>
        <end position="142"/>
    </location>
</feature>
<name>A0A858RJS0_9BACT</name>
<organism evidence="3 4">
    <name type="scientific">Luteolibacter luteus</name>
    <dbReference type="NCBI Taxonomy" id="2728835"/>
    <lineage>
        <taxon>Bacteria</taxon>
        <taxon>Pseudomonadati</taxon>
        <taxon>Verrucomicrobiota</taxon>
        <taxon>Verrucomicrobiia</taxon>
        <taxon>Verrucomicrobiales</taxon>
        <taxon>Verrucomicrobiaceae</taxon>
        <taxon>Luteolibacter</taxon>
    </lineage>
</organism>
<feature type="transmembrane region" description="Helical" evidence="2">
    <location>
        <begin position="214"/>
        <end position="232"/>
    </location>
</feature>
<evidence type="ECO:0000256" key="1">
    <source>
        <dbReference type="SAM" id="Coils"/>
    </source>
</evidence>
<keyword evidence="1" id="KW-0175">Coiled coil</keyword>
<feature type="transmembrane region" description="Helical" evidence="2">
    <location>
        <begin position="670"/>
        <end position="689"/>
    </location>
</feature>
<evidence type="ECO:0000313" key="4">
    <source>
        <dbReference type="Proteomes" id="UP000501812"/>
    </source>
</evidence>
<dbReference type="InterPro" id="IPR019286">
    <property type="entry name" value="DUF2339_TM"/>
</dbReference>
<feature type="transmembrane region" description="Helical" evidence="2">
    <location>
        <begin position="280"/>
        <end position="300"/>
    </location>
</feature>
<sequence>MNPLKAAALQARIEALREELATAERHHQTQVRSLWLRLQDLESELHAAAAPAEGEQTIPEAATVLAEVAEEEAPVFVPEPIAEPSVTPAVMDPPVASPPVTTPPPFPVARDTSFELQFGRVWLVRLGIGLLVTGLVLLGNFAYKNWIRDLSPGIRLAALYLGSLMLSGGGFYLAGRENLRRFGEVLIAGGMAFFYWCTFASHHVPRLQVVESPVVAGMMLLFAAGGIVAVSLKRDSKATAVMGLLLASYSTVLQPLGWLSAASNLVLAGMGTALMLRPGWVMPGVASMVGTYVAFFWWQIAGAIGSRPDNPAALWFLPPVWAMFALPGVLGISKRFPGFSERERAAFATGNNVAFFALFSAVWQEIEGREDYWLVPGVFGLVLLALGAIGRRKDEAAGCHFAQGIAALTLSLVLELEGFQLALALAGQALSLSLVFARYRGRSELLFAMMATAGATMMIFDFRLQDLDVPAWSHGLTALLLTAAAFPLRRGCDAAELPDFMKKAARFAAAVAFVAGANAALTGWCLELASFWRAPAAAAIALGMTAFTLLRDRDRRLEEAAYVALCFHFASVVFLLLADRELKMWGILTVTFISLASHWLWMRHPVRAAKSSLDLAAKPAALLWVTALAAFASICRAQEFLHVPLLTNLISLSAVAILLAAIARFIFRSPILAMVAALFLPIGYALQVWHQGPSWLIEFIPVGTALILTGIAVFPSSGREEFRHTSLIPRAFGMLSWIFAWREIVPEFLGEILAGSGLGLLLLSRRFRQNLPEAWVLLLAGAVWLLNRFATLPWDAYEPAAFPHGAVVILSLFTAGFLMKKEQLKERSSWLLFFSSALLAIWSSQLLIWHFDWKPVAVLWTGLGFLLVCTGLWQKTAALRHAGFILLALSLGKLFTVDVWDFNTFTRVAAFLALGVALVVLGFFYNRFADVLRKLFEGDGVR</sequence>
<feature type="transmembrane region" description="Helical" evidence="2">
    <location>
        <begin position="695"/>
        <end position="715"/>
    </location>
</feature>
<feature type="transmembrane region" description="Helical" evidence="2">
    <location>
        <begin position="748"/>
        <end position="763"/>
    </location>
</feature>
<feature type="transmembrane region" description="Helical" evidence="2">
    <location>
        <begin position="584"/>
        <end position="601"/>
    </location>
</feature>
<accession>A0A858RJS0</accession>
<feature type="transmembrane region" description="Helical" evidence="2">
    <location>
        <begin position="446"/>
        <end position="465"/>
    </location>
</feature>
<dbReference type="PANTHER" id="PTHR38434">
    <property type="entry name" value="BLL2549 PROTEIN"/>
    <property type="match status" value="1"/>
</dbReference>
<dbReference type="Proteomes" id="UP000501812">
    <property type="component" value="Chromosome"/>
</dbReference>
<feature type="coiled-coil region" evidence="1">
    <location>
        <begin position="6"/>
        <end position="33"/>
    </location>
</feature>
<feature type="transmembrane region" description="Helical" evidence="2">
    <location>
        <begin position="396"/>
        <end position="414"/>
    </location>
</feature>
<feature type="transmembrane region" description="Helical" evidence="2">
    <location>
        <begin position="312"/>
        <end position="333"/>
    </location>
</feature>
<feature type="transmembrane region" description="Helical" evidence="2">
    <location>
        <begin position="562"/>
        <end position="578"/>
    </location>
</feature>
<feature type="transmembrane region" description="Helical" evidence="2">
    <location>
        <begin position="345"/>
        <end position="366"/>
    </location>
</feature>
<protein>
    <submittedName>
        <fullName evidence="3">DUF2339 domain-containing protein</fullName>
    </submittedName>
</protein>
<keyword evidence="2" id="KW-1133">Transmembrane helix</keyword>
<feature type="transmembrane region" description="Helical" evidence="2">
    <location>
        <begin position="420"/>
        <end position="439"/>
    </location>
</feature>
<feature type="transmembrane region" description="Helical" evidence="2">
    <location>
        <begin position="906"/>
        <end position="925"/>
    </location>
</feature>
<feature type="transmembrane region" description="Helical" evidence="2">
    <location>
        <begin position="185"/>
        <end position="202"/>
    </location>
</feature>
<feature type="transmembrane region" description="Helical" evidence="2">
    <location>
        <begin position="530"/>
        <end position="550"/>
    </location>
</feature>
<feature type="transmembrane region" description="Helical" evidence="2">
    <location>
        <begin position="640"/>
        <end position="663"/>
    </location>
</feature>
<feature type="transmembrane region" description="Helical" evidence="2">
    <location>
        <begin position="800"/>
        <end position="818"/>
    </location>
</feature>
<dbReference type="PANTHER" id="PTHR38434:SF1">
    <property type="entry name" value="BLL2549 PROTEIN"/>
    <property type="match status" value="1"/>
</dbReference>
<dbReference type="KEGG" id="luo:HHL09_13500"/>